<protein>
    <submittedName>
        <fullName evidence="1">Unnamed protein product</fullName>
    </submittedName>
</protein>
<sequence>MKPITASSTCSNRYSLSSSTQTMKVELPVVYYPDDTFSSKLLTEPVENQQEVYSITRDLPTEVKLTIMKYVLALNFNLLNDLLTIIELIKLNDVHVNESLKLAFSCWCVDKDVRYMPLFMEYGAFIKYFASIHNVQIHMVEGKVARPDRNNDFAASSEQFHFFGTGDIPVKLLR</sequence>
<evidence type="ECO:0000313" key="2">
    <source>
        <dbReference type="Proteomes" id="UP001165064"/>
    </source>
</evidence>
<proteinExistence type="predicted"/>
<keyword evidence="2" id="KW-1185">Reference proteome</keyword>
<name>A0ACB5T3E9_AMBMO</name>
<reference evidence="1" key="1">
    <citation type="submission" date="2023-04" db="EMBL/GenBank/DDBJ databases">
        <title>Ambrosiozyma monospora NBRC 10751.</title>
        <authorList>
            <person name="Ichikawa N."/>
            <person name="Sato H."/>
            <person name="Tonouchi N."/>
        </authorList>
    </citation>
    <scope>NUCLEOTIDE SEQUENCE</scope>
    <source>
        <strain evidence="1">NBRC 10751</strain>
    </source>
</reference>
<accession>A0ACB5T3E9</accession>
<gene>
    <name evidence="1" type="ORF">Amon02_000452000</name>
</gene>
<organism evidence="1 2">
    <name type="scientific">Ambrosiozyma monospora</name>
    <name type="common">Yeast</name>
    <name type="synonym">Endomycopsis monosporus</name>
    <dbReference type="NCBI Taxonomy" id="43982"/>
    <lineage>
        <taxon>Eukaryota</taxon>
        <taxon>Fungi</taxon>
        <taxon>Dikarya</taxon>
        <taxon>Ascomycota</taxon>
        <taxon>Saccharomycotina</taxon>
        <taxon>Pichiomycetes</taxon>
        <taxon>Pichiales</taxon>
        <taxon>Pichiaceae</taxon>
        <taxon>Ambrosiozyma</taxon>
    </lineage>
</organism>
<dbReference type="Proteomes" id="UP001165064">
    <property type="component" value="Unassembled WGS sequence"/>
</dbReference>
<comment type="caution">
    <text evidence="1">The sequence shown here is derived from an EMBL/GenBank/DDBJ whole genome shotgun (WGS) entry which is preliminary data.</text>
</comment>
<dbReference type="EMBL" id="BSXS01003125">
    <property type="protein sequence ID" value="GME80585.1"/>
    <property type="molecule type" value="Genomic_DNA"/>
</dbReference>
<evidence type="ECO:0000313" key="1">
    <source>
        <dbReference type="EMBL" id="GME80585.1"/>
    </source>
</evidence>